<dbReference type="NCBIfam" id="NF001899">
    <property type="entry name" value="PRK00654.1-2"/>
    <property type="match status" value="1"/>
</dbReference>
<feature type="domain" description="Starch synthase catalytic" evidence="13">
    <location>
        <begin position="2"/>
        <end position="236"/>
    </location>
</feature>
<dbReference type="EC" id="2.4.1.21" evidence="5 11"/>
<dbReference type="Pfam" id="PF00534">
    <property type="entry name" value="Glycos_transf_1"/>
    <property type="match status" value="1"/>
</dbReference>
<dbReference type="GO" id="GO:0009011">
    <property type="term" value="F:alpha-1,4-glucan glucosyltransferase (ADP-glucose donor) activity"/>
    <property type="evidence" value="ECO:0007669"/>
    <property type="project" value="UniProtKB-UniRule"/>
</dbReference>
<accession>A0A970B6Y9</accession>
<dbReference type="RefSeq" id="WP_168148427.1">
    <property type="nucleotide sequence ID" value="NZ_JAAVXB010000006.1"/>
</dbReference>
<comment type="function">
    <text evidence="2 11">Synthesizes alpha-1,4-glucan chains using ADP-glucose.</text>
</comment>
<dbReference type="HAMAP" id="MF_00484">
    <property type="entry name" value="Glycogen_synth"/>
    <property type="match status" value="1"/>
</dbReference>
<comment type="similarity">
    <text evidence="4 11">Belongs to the glycosyltransferase 1 family. Bacterial/plant glycogen synthase subfamily.</text>
</comment>
<dbReference type="InterPro" id="IPR011835">
    <property type="entry name" value="GS/SS"/>
</dbReference>
<dbReference type="Proteomes" id="UP000653472">
    <property type="component" value="Unassembled WGS sequence"/>
</dbReference>
<evidence type="ECO:0000256" key="5">
    <source>
        <dbReference type="ARBA" id="ARBA00012588"/>
    </source>
</evidence>
<name>A0A970B6Y9_9GAMM</name>
<dbReference type="GO" id="GO:0005978">
    <property type="term" value="P:glycogen biosynthetic process"/>
    <property type="evidence" value="ECO:0007669"/>
    <property type="project" value="UniProtKB-UniRule"/>
</dbReference>
<evidence type="ECO:0000256" key="4">
    <source>
        <dbReference type="ARBA" id="ARBA00010281"/>
    </source>
</evidence>
<organism evidence="14 15">
    <name type="scientific">Solimonas marina</name>
    <dbReference type="NCBI Taxonomy" id="2714601"/>
    <lineage>
        <taxon>Bacteria</taxon>
        <taxon>Pseudomonadati</taxon>
        <taxon>Pseudomonadota</taxon>
        <taxon>Gammaproteobacteria</taxon>
        <taxon>Nevskiales</taxon>
        <taxon>Nevskiaceae</taxon>
        <taxon>Solimonas</taxon>
    </lineage>
</organism>
<evidence type="ECO:0000313" key="14">
    <source>
        <dbReference type="EMBL" id="NKF23105.1"/>
    </source>
</evidence>
<evidence type="ECO:0000259" key="13">
    <source>
        <dbReference type="Pfam" id="PF08323"/>
    </source>
</evidence>
<comment type="pathway">
    <text evidence="3 11">Glycan biosynthesis; glycogen biosynthesis.</text>
</comment>
<proteinExistence type="inferred from homology"/>
<feature type="binding site" evidence="11">
    <location>
        <position position="15"/>
    </location>
    <ligand>
        <name>ADP-alpha-D-glucose</name>
        <dbReference type="ChEBI" id="CHEBI:57498"/>
    </ligand>
</feature>
<reference evidence="14" key="1">
    <citation type="submission" date="2020-03" db="EMBL/GenBank/DDBJ databases">
        <title>Solimonas marina sp. nov., isolated from deep seawater of the Pacific Ocean.</title>
        <authorList>
            <person name="Liu X."/>
            <person name="Lai Q."/>
            <person name="Sun F."/>
            <person name="Gai Y."/>
            <person name="Li G."/>
            <person name="Shao Z."/>
        </authorList>
    </citation>
    <scope>NUCLEOTIDE SEQUENCE</scope>
    <source>
        <strain evidence="14">C16B3</strain>
    </source>
</reference>
<dbReference type="CDD" id="cd03791">
    <property type="entry name" value="GT5_Glycogen_synthase_DULL1-like"/>
    <property type="match status" value="1"/>
</dbReference>
<gene>
    <name evidence="11 14" type="primary">glgA</name>
    <name evidence="14" type="ORF">G7Y82_12330</name>
</gene>
<evidence type="ECO:0000256" key="11">
    <source>
        <dbReference type="HAMAP-Rule" id="MF_00484"/>
    </source>
</evidence>
<keyword evidence="7 11" id="KW-0328">Glycosyltransferase</keyword>
<dbReference type="NCBIfam" id="TIGR02095">
    <property type="entry name" value="glgA"/>
    <property type="match status" value="1"/>
</dbReference>
<sequence>MKILHAASECQPLAKTGGLADVVGALPSAQRVLGHDARVAIPGYRGLRERLHKPKLIGRLDAHAQPLEIVSGELPDGLPVYLICNAALFERDGDPYRAPDGREFVDNMLRFSAFCVAVRELALGLDRDTGFVADVAHLHDWQSALAAAWLHEQAVRPRIVYTIHNLAYQGSFERTQFDALKLPPRWWSMDGLEFWGRASCMKAGLVYADVITTVSPSYAEEIQTPAYGCGFDGVLRWRRGVLHGIVNGIDERSWDPATDALIDRHYSAADVAIGKAANKYLLQAELGLAPGDWPLIVFIGRLAEQKGADLIIAAASELLALPAQYAILANGEAHLEDGLRRFAANAPAGRVGLRLAHDERLAHRFNAAADLQLMPSRFEPCGLNQMYAQRYGAIPVVRRTGGLADTVVDATPLTLAAGTATGVQFNDADVGGLLYGVRRGLELFDAAATRAQLRATGMARDFSWGGSARAYLDLYAARPAITTSKA</sequence>
<dbReference type="InterPro" id="IPR001296">
    <property type="entry name" value="Glyco_trans_1"/>
</dbReference>
<dbReference type="PANTHER" id="PTHR45825">
    <property type="entry name" value="GRANULE-BOUND STARCH SYNTHASE 1, CHLOROPLASTIC/AMYLOPLASTIC"/>
    <property type="match status" value="1"/>
</dbReference>
<keyword evidence="15" id="KW-1185">Reference proteome</keyword>
<dbReference type="AlphaFoldDB" id="A0A970B6Y9"/>
<dbReference type="Pfam" id="PF08323">
    <property type="entry name" value="Glyco_transf_5"/>
    <property type="match status" value="1"/>
</dbReference>
<dbReference type="InterPro" id="IPR013534">
    <property type="entry name" value="Starch_synth_cat_dom"/>
</dbReference>
<dbReference type="Gene3D" id="3.40.50.2000">
    <property type="entry name" value="Glycogen Phosphorylase B"/>
    <property type="match status" value="2"/>
</dbReference>
<dbReference type="EMBL" id="JAAVXB010000006">
    <property type="protein sequence ID" value="NKF23105.1"/>
    <property type="molecule type" value="Genomic_DNA"/>
</dbReference>
<evidence type="ECO:0000256" key="3">
    <source>
        <dbReference type="ARBA" id="ARBA00004964"/>
    </source>
</evidence>
<evidence type="ECO:0000256" key="8">
    <source>
        <dbReference type="ARBA" id="ARBA00022679"/>
    </source>
</evidence>
<evidence type="ECO:0000256" key="1">
    <source>
        <dbReference type="ARBA" id="ARBA00001478"/>
    </source>
</evidence>
<comment type="catalytic activity">
    <reaction evidence="1 11">
        <text>[(1-&gt;4)-alpha-D-glucosyl](n) + ADP-alpha-D-glucose = [(1-&gt;4)-alpha-D-glucosyl](n+1) + ADP + H(+)</text>
        <dbReference type="Rhea" id="RHEA:18189"/>
        <dbReference type="Rhea" id="RHEA-COMP:9584"/>
        <dbReference type="Rhea" id="RHEA-COMP:9587"/>
        <dbReference type="ChEBI" id="CHEBI:15378"/>
        <dbReference type="ChEBI" id="CHEBI:15444"/>
        <dbReference type="ChEBI" id="CHEBI:57498"/>
        <dbReference type="ChEBI" id="CHEBI:456216"/>
        <dbReference type="EC" id="2.4.1.21"/>
    </reaction>
</comment>
<evidence type="ECO:0000256" key="9">
    <source>
        <dbReference type="ARBA" id="ARBA00023056"/>
    </source>
</evidence>
<evidence type="ECO:0000256" key="2">
    <source>
        <dbReference type="ARBA" id="ARBA00002764"/>
    </source>
</evidence>
<evidence type="ECO:0000256" key="6">
    <source>
        <dbReference type="ARBA" id="ARBA00019935"/>
    </source>
</evidence>
<keyword evidence="8 11" id="KW-0808">Transferase</keyword>
<feature type="domain" description="Glycosyl transferase family 1" evidence="12">
    <location>
        <begin position="290"/>
        <end position="410"/>
    </location>
</feature>
<dbReference type="GO" id="GO:0004373">
    <property type="term" value="F:alpha-1,4-glucan glucosyltransferase (UDP-glucose donor) activity"/>
    <property type="evidence" value="ECO:0007669"/>
    <property type="project" value="InterPro"/>
</dbReference>
<evidence type="ECO:0000256" key="7">
    <source>
        <dbReference type="ARBA" id="ARBA00022676"/>
    </source>
</evidence>
<keyword evidence="9 11" id="KW-0320">Glycogen biosynthesis</keyword>
<protein>
    <recommendedName>
        <fullName evidence="6 11">Glycogen synthase</fullName>
        <ecNumber evidence="5 11">2.4.1.21</ecNumber>
    </recommendedName>
    <alternativeName>
        <fullName evidence="10 11">Starch [bacterial glycogen] synthase</fullName>
    </alternativeName>
</protein>
<evidence type="ECO:0000259" key="12">
    <source>
        <dbReference type="Pfam" id="PF00534"/>
    </source>
</evidence>
<evidence type="ECO:0000256" key="10">
    <source>
        <dbReference type="ARBA" id="ARBA00031722"/>
    </source>
</evidence>
<comment type="caution">
    <text evidence="14">The sequence shown here is derived from an EMBL/GenBank/DDBJ whole genome shotgun (WGS) entry which is preliminary data.</text>
</comment>
<evidence type="ECO:0000313" key="15">
    <source>
        <dbReference type="Proteomes" id="UP000653472"/>
    </source>
</evidence>
<dbReference type="SUPFAM" id="SSF53756">
    <property type="entry name" value="UDP-Glycosyltransferase/glycogen phosphorylase"/>
    <property type="match status" value="1"/>
</dbReference>
<dbReference type="PANTHER" id="PTHR45825:SF11">
    <property type="entry name" value="ALPHA AMYLASE DOMAIN-CONTAINING PROTEIN"/>
    <property type="match status" value="1"/>
</dbReference>